<dbReference type="GO" id="GO:0043024">
    <property type="term" value="F:ribosomal small subunit binding"/>
    <property type="evidence" value="ECO:0007669"/>
    <property type="project" value="TreeGrafter"/>
</dbReference>
<gene>
    <name evidence="2" type="ORF">BKA23_3190</name>
</gene>
<dbReference type="AlphaFoldDB" id="A0A561DWU4"/>
<evidence type="ECO:0000313" key="2">
    <source>
        <dbReference type="EMBL" id="TWE07827.1"/>
    </source>
</evidence>
<sequence>MTTTRSTGFIRSGEVTNTDLLRRSRSLGEAIESGGGRLPADQVERAREVQRKVATRTADIGSRTVVALAGATGSGKSSLFNALVGEPVSRIGARRPTTSVPSAAMWGDEPSDELLDRLQVAGRHQVPLDARRGRDLGGLLLLDLPDFDSRVAQHRAEADRVIEHADVLVWVTDPQKYADAVLHEEYIRTLAGHRAVSLVVLNQIDRLSRDQVTECVDDLRRLLDKDGLRDVEILAVSAARGIGVEDVAAALAGVVHERTAAQRRLLADLTGEVVRLREHVADGEVTVDRSAADELTEALCAAAGVPAVVDAVATDFRRHSARRGGWPFSRWLQRRG</sequence>
<organism evidence="2 3">
    <name type="scientific">Rudaeicoccus suwonensis</name>
    <dbReference type="NCBI Taxonomy" id="657409"/>
    <lineage>
        <taxon>Bacteria</taxon>
        <taxon>Bacillati</taxon>
        <taxon>Actinomycetota</taxon>
        <taxon>Actinomycetes</taxon>
        <taxon>Micrococcales</taxon>
        <taxon>Dermacoccaceae</taxon>
        <taxon>Rudaeicoccus</taxon>
    </lineage>
</organism>
<dbReference type="GO" id="GO:0005525">
    <property type="term" value="F:GTP binding"/>
    <property type="evidence" value="ECO:0007669"/>
    <property type="project" value="InterPro"/>
</dbReference>
<feature type="domain" description="G" evidence="1">
    <location>
        <begin position="66"/>
        <end position="187"/>
    </location>
</feature>
<dbReference type="Gene3D" id="3.40.50.300">
    <property type="entry name" value="P-loop containing nucleotide triphosphate hydrolases"/>
    <property type="match status" value="1"/>
</dbReference>
<dbReference type="InterPro" id="IPR006073">
    <property type="entry name" value="GTP-bd"/>
</dbReference>
<keyword evidence="2" id="KW-0132">Cell division</keyword>
<dbReference type="GO" id="GO:0000028">
    <property type="term" value="P:ribosomal small subunit assembly"/>
    <property type="evidence" value="ECO:0007669"/>
    <property type="project" value="TreeGrafter"/>
</dbReference>
<keyword evidence="3" id="KW-1185">Reference proteome</keyword>
<dbReference type="InterPro" id="IPR027417">
    <property type="entry name" value="P-loop_NTPase"/>
</dbReference>
<protein>
    <submittedName>
        <fullName evidence="2">GTP-binding protein EngB required for normal cell division</fullName>
    </submittedName>
</protein>
<dbReference type="InterPro" id="IPR005662">
    <property type="entry name" value="GTPase_Era-like"/>
</dbReference>
<accession>A0A561DWU4</accession>
<name>A0A561DWU4_9MICO</name>
<reference evidence="2 3" key="1">
    <citation type="submission" date="2019-06" db="EMBL/GenBank/DDBJ databases">
        <title>Sequencing the genomes of 1000 actinobacteria strains.</title>
        <authorList>
            <person name="Klenk H.-P."/>
        </authorList>
    </citation>
    <scope>NUCLEOTIDE SEQUENCE [LARGE SCALE GENOMIC DNA]</scope>
    <source>
        <strain evidence="2 3">DSM 19560</strain>
    </source>
</reference>
<proteinExistence type="predicted"/>
<dbReference type="SUPFAM" id="SSF52540">
    <property type="entry name" value="P-loop containing nucleoside triphosphate hydrolases"/>
    <property type="match status" value="1"/>
</dbReference>
<evidence type="ECO:0000313" key="3">
    <source>
        <dbReference type="Proteomes" id="UP000318297"/>
    </source>
</evidence>
<dbReference type="RefSeq" id="WP_211841764.1">
    <property type="nucleotide sequence ID" value="NZ_VIVQ01000004.1"/>
</dbReference>
<feature type="non-terminal residue" evidence="2">
    <location>
        <position position="336"/>
    </location>
</feature>
<comment type="caution">
    <text evidence="2">The sequence shown here is derived from an EMBL/GenBank/DDBJ whole genome shotgun (WGS) entry which is preliminary data.</text>
</comment>
<dbReference type="PANTHER" id="PTHR42698">
    <property type="entry name" value="GTPASE ERA"/>
    <property type="match status" value="1"/>
</dbReference>
<dbReference type="EMBL" id="VIVQ01000004">
    <property type="protein sequence ID" value="TWE07827.1"/>
    <property type="molecule type" value="Genomic_DNA"/>
</dbReference>
<keyword evidence="2" id="KW-0131">Cell cycle</keyword>
<dbReference type="Proteomes" id="UP000318297">
    <property type="component" value="Unassembled WGS sequence"/>
</dbReference>
<dbReference type="GO" id="GO:0005829">
    <property type="term" value="C:cytosol"/>
    <property type="evidence" value="ECO:0007669"/>
    <property type="project" value="TreeGrafter"/>
</dbReference>
<dbReference type="PANTHER" id="PTHR42698:SF1">
    <property type="entry name" value="GTPASE ERA, MITOCHONDRIAL"/>
    <property type="match status" value="1"/>
</dbReference>
<dbReference type="GO" id="GO:0051301">
    <property type="term" value="P:cell division"/>
    <property type="evidence" value="ECO:0007669"/>
    <property type="project" value="UniProtKB-KW"/>
</dbReference>
<dbReference type="Pfam" id="PF01926">
    <property type="entry name" value="MMR_HSR1"/>
    <property type="match status" value="1"/>
</dbReference>
<dbReference type="GO" id="GO:0019843">
    <property type="term" value="F:rRNA binding"/>
    <property type="evidence" value="ECO:0007669"/>
    <property type="project" value="TreeGrafter"/>
</dbReference>
<evidence type="ECO:0000259" key="1">
    <source>
        <dbReference type="Pfam" id="PF01926"/>
    </source>
</evidence>